<keyword evidence="2" id="KW-1185">Reference proteome</keyword>
<protein>
    <submittedName>
        <fullName evidence="1">Uncharacterized protein</fullName>
    </submittedName>
</protein>
<dbReference type="EMBL" id="JARYMX010000008">
    <property type="protein sequence ID" value="KAJ9538071.1"/>
    <property type="molecule type" value="Genomic_DNA"/>
</dbReference>
<proteinExistence type="predicted"/>
<dbReference type="PANTHER" id="PTHR47150:SF4">
    <property type="entry name" value="HARBINGER TRANSPOSASE-DERIVED PROTEIN-RELATED"/>
    <property type="match status" value="1"/>
</dbReference>
<dbReference type="PANTHER" id="PTHR47150">
    <property type="entry name" value="OS12G0169200 PROTEIN"/>
    <property type="match status" value="1"/>
</dbReference>
<comment type="caution">
    <text evidence="1">The sequence shown here is derived from an EMBL/GenBank/DDBJ whole genome shotgun (WGS) entry which is preliminary data.</text>
</comment>
<dbReference type="AlphaFoldDB" id="A0AA38W7I4"/>
<organism evidence="1 2">
    <name type="scientific">Centaurea solstitialis</name>
    <name type="common">yellow star-thistle</name>
    <dbReference type="NCBI Taxonomy" id="347529"/>
    <lineage>
        <taxon>Eukaryota</taxon>
        <taxon>Viridiplantae</taxon>
        <taxon>Streptophyta</taxon>
        <taxon>Embryophyta</taxon>
        <taxon>Tracheophyta</taxon>
        <taxon>Spermatophyta</taxon>
        <taxon>Magnoliopsida</taxon>
        <taxon>eudicotyledons</taxon>
        <taxon>Gunneridae</taxon>
        <taxon>Pentapetalae</taxon>
        <taxon>asterids</taxon>
        <taxon>campanulids</taxon>
        <taxon>Asterales</taxon>
        <taxon>Asteraceae</taxon>
        <taxon>Carduoideae</taxon>
        <taxon>Cardueae</taxon>
        <taxon>Centaureinae</taxon>
        <taxon>Centaurea</taxon>
    </lineage>
</organism>
<sequence>MRLAMVKAEVDDDVFIHQVNSSINGHYGCIPYMNFRLISCTNFILYHSLYKKVSSSSSSLQSLSPPSPLRSPLLPLARPVYESDESEDLFERNHRACCYYCERTICLIFDNDKGTSTPQMRRPTKRRDHLNEHEKLVRDYFSDDTVYDDEEFKRWAAADAVDEYLRMTEMTSKDCLDNFCQGSGSGDGRVCSAVY</sequence>
<dbReference type="Proteomes" id="UP001172457">
    <property type="component" value="Chromosome 8"/>
</dbReference>
<accession>A0AA38W7I4</accession>
<evidence type="ECO:0000313" key="2">
    <source>
        <dbReference type="Proteomes" id="UP001172457"/>
    </source>
</evidence>
<reference evidence="1" key="1">
    <citation type="submission" date="2023-03" db="EMBL/GenBank/DDBJ databases">
        <title>Chromosome-scale reference genome and RAD-based genetic map of yellow starthistle (Centaurea solstitialis) reveal putative structural variation and QTLs associated with invader traits.</title>
        <authorList>
            <person name="Reatini B."/>
            <person name="Cang F.A."/>
            <person name="Jiang Q."/>
            <person name="Mckibben M.T.W."/>
            <person name="Barker M.S."/>
            <person name="Rieseberg L.H."/>
            <person name="Dlugosch K.M."/>
        </authorList>
    </citation>
    <scope>NUCLEOTIDE SEQUENCE</scope>
    <source>
        <strain evidence="1">CAN-66</strain>
        <tissue evidence="1">Leaf</tissue>
    </source>
</reference>
<evidence type="ECO:0000313" key="1">
    <source>
        <dbReference type="EMBL" id="KAJ9538071.1"/>
    </source>
</evidence>
<gene>
    <name evidence="1" type="ORF">OSB04_030804</name>
</gene>
<name>A0AA38W7I4_9ASTR</name>